<dbReference type="SUPFAM" id="SSF51004">
    <property type="entry name" value="C-terminal (heme d1) domain of cytochrome cd1-nitrite reductase"/>
    <property type="match status" value="1"/>
</dbReference>
<accession>Q023Z5</accession>
<sequence length="344" mass="35484" precursor="true">MKVSCLAVAAGLVLAALPATAQDGPYKILKTAKVGGAGGFDYVYADAAGRRLYIPRSGNPGRINVFDLDTLEPAGEIPGNARGAAVDPKSAHGFATSKPVVMWDAKTLATVKTIDVQGGPDGILFDPFNQRVWVFSHSAPNATVLDAKDGSIVGTVDLGGAPEQAVSDGKGHIYVDIEDKDNVAVVDTKTMKVTGNYPLEGKGGTPAGLAMDVKNNILFVACRNPATMVIMNAADGKIITTLPLGAGTDGAVFNPKTMEAFSSQGDGTLTVIKENSPTSFAVEQTVKTPVRAKTLTLDSKTDHILLITAEFAPPPASATPPAPGGRGARGVMVPDSFSILVVGK</sequence>
<gene>
    <name evidence="2" type="ordered locus">Acid_2692</name>
</gene>
<protein>
    <recommendedName>
        <fullName evidence="3">40-residue YVTN family beta-propeller repeat protein</fullName>
    </recommendedName>
</protein>
<feature type="chain" id="PRO_5004163078" description="40-residue YVTN family beta-propeller repeat protein" evidence="1">
    <location>
        <begin position="22"/>
        <end position="344"/>
    </location>
</feature>
<dbReference type="eggNOG" id="COG3391">
    <property type="taxonomic scope" value="Bacteria"/>
</dbReference>
<dbReference type="KEGG" id="sus:Acid_2692"/>
<dbReference type="PANTHER" id="PTHR47197:SF3">
    <property type="entry name" value="DIHYDRO-HEME D1 DEHYDROGENASE"/>
    <property type="match status" value="1"/>
</dbReference>
<dbReference type="InParanoid" id="Q023Z5"/>
<evidence type="ECO:0008006" key="3">
    <source>
        <dbReference type="Google" id="ProtNLM"/>
    </source>
</evidence>
<dbReference type="InterPro" id="IPR015943">
    <property type="entry name" value="WD40/YVTN_repeat-like_dom_sf"/>
</dbReference>
<dbReference type="InterPro" id="IPR011048">
    <property type="entry name" value="Haem_d1_sf"/>
</dbReference>
<dbReference type="STRING" id="234267.Acid_2692"/>
<evidence type="ECO:0000313" key="2">
    <source>
        <dbReference type="EMBL" id="ABJ83681.1"/>
    </source>
</evidence>
<feature type="signal peptide" evidence="1">
    <location>
        <begin position="1"/>
        <end position="21"/>
    </location>
</feature>
<name>Q023Z5_SOLUE</name>
<dbReference type="PANTHER" id="PTHR47197">
    <property type="entry name" value="PROTEIN NIRF"/>
    <property type="match status" value="1"/>
</dbReference>
<dbReference type="AlphaFoldDB" id="Q023Z5"/>
<dbReference type="HOGENOM" id="CLU_043515_0_0_0"/>
<dbReference type="InterPro" id="IPR051200">
    <property type="entry name" value="Host-pathogen_enzymatic-act"/>
</dbReference>
<keyword evidence="1" id="KW-0732">Signal</keyword>
<dbReference type="OrthoDB" id="114329at2"/>
<dbReference type="EMBL" id="CP000473">
    <property type="protein sequence ID" value="ABJ83681.1"/>
    <property type="molecule type" value="Genomic_DNA"/>
</dbReference>
<dbReference type="Gene3D" id="2.130.10.10">
    <property type="entry name" value="YVTN repeat-like/Quinoprotein amine dehydrogenase"/>
    <property type="match status" value="2"/>
</dbReference>
<organism evidence="2">
    <name type="scientific">Solibacter usitatus (strain Ellin6076)</name>
    <dbReference type="NCBI Taxonomy" id="234267"/>
    <lineage>
        <taxon>Bacteria</taxon>
        <taxon>Pseudomonadati</taxon>
        <taxon>Acidobacteriota</taxon>
        <taxon>Terriglobia</taxon>
        <taxon>Bryobacterales</taxon>
        <taxon>Solibacteraceae</taxon>
        <taxon>Candidatus Solibacter</taxon>
    </lineage>
</organism>
<proteinExistence type="predicted"/>
<reference evidence="2" key="1">
    <citation type="submission" date="2006-10" db="EMBL/GenBank/DDBJ databases">
        <title>Complete sequence of Solibacter usitatus Ellin6076.</title>
        <authorList>
            <consortium name="US DOE Joint Genome Institute"/>
            <person name="Copeland A."/>
            <person name="Lucas S."/>
            <person name="Lapidus A."/>
            <person name="Barry K."/>
            <person name="Detter J.C."/>
            <person name="Glavina del Rio T."/>
            <person name="Hammon N."/>
            <person name="Israni S."/>
            <person name="Dalin E."/>
            <person name="Tice H."/>
            <person name="Pitluck S."/>
            <person name="Thompson L.S."/>
            <person name="Brettin T."/>
            <person name="Bruce D."/>
            <person name="Han C."/>
            <person name="Tapia R."/>
            <person name="Gilna P."/>
            <person name="Schmutz J."/>
            <person name="Larimer F."/>
            <person name="Land M."/>
            <person name="Hauser L."/>
            <person name="Kyrpides N."/>
            <person name="Mikhailova N."/>
            <person name="Janssen P.H."/>
            <person name="Kuske C.R."/>
            <person name="Richardson P."/>
        </authorList>
    </citation>
    <scope>NUCLEOTIDE SEQUENCE</scope>
    <source>
        <strain evidence="2">Ellin6076</strain>
    </source>
</reference>
<evidence type="ECO:0000256" key="1">
    <source>
        <dbReference type="SAM" id="SignalP"/>
    </source>
</evidence>